<evidence type="ECO:0000313" key="1">
    <source>
        <dbReference type="EMBL" id="CAK5077189.1"/>
    </source>
</evidence>
<organism evidence="1 2">
    <name type="scientific">Meloidogyne enterolobii</name>
    <name type="common">Root-knot nematode worm</name>
    <name type="synonym">Meloidogyne mayaguensis</name>
    <dbReference type="NCBI Taxonomy" id="390850"/>
    <lineage>
        <taxon>Eukaryota</taxon>
        <taxon>Metazoa</taxon>
        <taxon>Ecdysozoa</taxon>
        <taxon>Nematoda</taxon>
        <taxon>Chromadorea</taxon>
        <taxon>Rhabditida</taxon>
        <taxon>Tylenchina</taxon>
        <taxon>Tylenchomorpha</taxon>
        <taxon>Tylenchoidea</taxon>
        <taxon>Meloidogynidae</taxon>
        <taxon>Meloidogyninae</taxon>
        <taxon>Meloidogyne</taxon>
    </lineage>
</organism>
<sequence>MESSTTVEENASSDASPDSRTEDIERCITSLVHACTCQDVDCRFGMCFKMKRVIAHTKACKRRQVVGADCAVCKQLIALCCCHAKHCVQAKCQVLSFTQFEVFKTLKEGRLILVVMELIFCGVDILG</sequence>
<dbReference type="Proteomes" id="UP001497535">
    <property type="component" value="Unassembled WGS sequence"/>
</dbReference>
<accession>A0ACB0ZF43</accession>
<proteinExistence type="predicted"/>
<evidence type="ECO:0000313" key="2">
    <source>
        <dbReference type="Proteomes" id="UP001497535"/>
    </source>
</evidence>
<keyword evidence="2" id="KW-1185">Reference proteome</keyword>
<comment type="caution">
    <text evidence="1">The sequence shown here is derived from an EMBL/GenBank/DDBJ whole genome shotgun (WGS) entry which is preliminary data.</text>
</comment>
<gene>
    <name evidence="1" type="ORF">MENTE1834_LOCUS24094</name>
</gene>
<protein>
    <submittedName>
        <fullName evidence="1">Uncharacterized protein</fullName>
    </submittedName>
</protein>
<dbReference type="EMBL" id="CAVMJV010000031">
    <property type="protein sequence ID" value="CAK5077189.1"/>
    <property type="molecule type" value="Genomic_DNA"/>
</dbReference>
<name>A0ACB0ZF43_MELEN</name>
<reference evidence="1" key="1">
    <citation type="submission" date="2023-11" db="EMBL/GenBank/DDBJ databases">
        <authorList>
            <person name="Poullet M."/>
        </authorList>
    </citation>
    <scope>NUCLEOTIDE SEQUENCE</scope>
    <source>
        <strain evidence="1">E1834</strain>
    </source>
</reference>